<sequence length="163" mass="18633">MIKINIKFLIFTFISIFISGCANVSHPTLQEPKLKYTFSILINSNKERLCLGDNERIFVPFTLKVSGKINGVAMPYGVDIQKQKENGIKEISARYAILLDDGETIYIQNEGMIHKKNDGSRYFVTVPKFEAYSKKYKWIQQAIFIGYAVSTPQGTLLSFYELK</sequence>
<dbReference type="InterPro" id="IPR020915">
    <property type="entry name" value="UPF0311"/>
</dbReference>
<comment type="caution">
    <text evidence="3">The sequence shown here is derived from an EMBL/GenBank/DDBJ whole genome shotgun (WGS) entry which is preliminary data.</text>
</comment>
<dbReference type="AlphaFoldDB" id="A0AAW3ZXU9"/>
<dbReference type="PANTHER" id="PTHR37315">
    <property type="entry name" value="UPF0311 PROTEIN BLR7842"/>
    <property type="match status" value="1"/>
</dbReference>
<evidence type="ECO:0000313" key="4">
    <source>
        <dbReference type="Proteomes" id="UP000650616"/>
    </source>
</evidence>
<evidence type="ECO:0000313" key="5">
    <source>
        <dbReference type="Proteomes" id="UP001318760"/>
    </source>
</evidence>
<evidence type="ECO:0000313" key="3">
    <source>
        <dbReference type="EMBL" id="MBE3607960.1"/>
    </source>
</evidence>
<protein>
    <submittedName>
        <fullName evidence="3">DUF3237 family protein</fullName>
    </submittedName>
</protein>
<name>A0AAW3ZXU9_9BACT</name>
<keyword evidence="1" id="KW-0732">Signal</keyword>
<dbReference type="Proteomes" id="UP000650616">
    <property type="component" value="Unassembled WGS sequence"/>
</dbReference>
<dbReference type="PANTHER" id="PTHR37315:SF1">
    <property type="entry name" value="UPF0311 PROTEIN BLR7842"/>
    <property type="match status" value="1"/>
</dbReference>
<feature type="chain" id="PRO_5044718305" evidence="1">
    <location>
        <begin position="25"/>
        <end position="163"/>
    </location>
</feature>
<dbReference type="PROSITE" id="PS51257">
    <property type="entry name" value="PROKAR_LIPOPROTEIN"/>
    <property type="match status" value="1"/>
</dbReference>
<feature type="signal peptide" evidence="1">
    <location>
        <begin position="1"/>
        <end position="24"/>
    </location>
</feature>
<proteinExistence type="predicted"/>
<reference evidence="2 5" key="2">
    <citation type="submission" date="2020-10" db="EMBL/GenBank/DDBJ databases">
        <title>Campylobacter californiensis sp. nov. isolated from cattle and feral swine in California.</title>
        <authorList>
            <person name="Miller W.G."/>
        </authorList>
    </citation>
    <scope>NUCLEOTIDE SEQUENCE [LARGE SCALE GENOMIC DNA]</scope>
    <source>
        <strain evidence="2 5">RM12919</strain>
    </source>
</reference>
<keyword evidence="4" id="KW-1185">Reference proteome</keyword>
<dbReference type="Proteomes" id="UP001318760">
    <property type="component" value="Unassembled WGS sequence"/>
</dbReference>
<accession>A0AAW3ZXU9</accession>
<reference evidence="3 4" key="1">
    <citation type="submission" date="2015-08" db="EMBL/GenBank/DDBJ databases">
        <title>Comparative genomics of the Campylobacter concisus group.</title>
        <authorList>
            <person name="Yee E."/>
            <person name="Chapman M.H."/>
            <person name="Huynh S."/>
            <person name="Bono J.L."/>
            <person name="On S.L."/>
            <person name="St Leger J."/>
            <person name="Foster G."/>
            <person name="Parker C.T."/>
            <person name="Miller W.G."/>
        </authorList>
    </citation>
    <scope>NUCLEOTIDE SEQUENCE [LARGE SCALE GENOMIC DNA]</scope>
    <source>
        <strain evidence="3 4">RM9337</strain>
    </source>
</reference>
<dbReference type="Gene3D" id="2.40.160.20">
    <property type="match status" value="1"/>
</dbReference>
<dbReference type="Pfam" id="PF11578">
    <property type="entry name" value="DUF3237"/>
    <property type="match status" value="1"/>
</dbReference>
<evidence type="ECO:0000313" key="2">
    <source>
        <dbReference type="EMBL" id="MBE2985942.1"/>
    </source>
</evidence>
<dbReference type="EMBL" id="LIWG01000004">
    <property type="protein sequence ID" value="MBE3607960.1"/>
    <property type="molecule type" value="Genomic_DNA"/>
</dbReference>
<evidence type="ECO:0000256" key="1">
    <source>
        <dbReference type="SAM" id="SignalP"/>
    </source>
</evidence>
<dbReference type="EMBL" id="JADBHS010000003">
    <property type="protein sequence ID" value="MBE2985942.1"/>
    <property type="molecule type" value="Genomic_DNA"/>
</dbReference>
<gene>
    <name evidence="2" type="ORF">CCAL12919_02155</name>
    <name evidence="3" type="ORF">CCAL9337_04340</name>
</gene>
<organism evidence="3 4">
    <name type="scientific">Campylobacter californiensis</name>
    <dbReference type="NCBI Taxonomy" id="1032243"/>
    <lineage>
        <taxon>Bacteria</taxon>
        <taxon>Pseudomonadati</taxon>
        <taxon>Campylobacterota</taxon>
        <taxon>Epsilonproteobacteria</taxon>
        <taxon>Campylobacterales</taxon>
        <taxon>Campylobacteraceae</taxon>
        <taxon>Campylobacter</taxon>
    </lineage>
</organism>